<evidence type="ECO:0000256" key="6">
    <source>
        <dbReference type="SAM" id="Phobius"/>
    </source>
</evidence>
<dbReference type="AlphaFoldDB" id="A0A316GLC6"/>
<name>A0A316GLC6_9RHOB</name>
<keyword evidence="5 6" id="KW-0472">Membrane</keyword>
<evidence type="ECO:0000256" key="2">
    <source>
        <dbReference type="ARBA" id="ARBA00022475"/>
    </source>
</evidence>
<dbReference type="Pfam" id="PF01810">
    <property type="entry name" value="LysE"/>
    <property type="match status" value="1"/>
</dbReference>
<keyword evidence="8" id="KW-1185">Reference proteome</keyword>
<sequence>MTAALIAGFALSLSLILAIGAQNAFVLRQGLRRAHVGAVVAVCCLSEAVLIFTGVAGFGAIAARAPWAIEAMRWGGAAFLVVYGLRSLRAALTTTGALEAVGPARQGLRTAIATTLLLTWANPHVYLDTVGLIGAVAATYGEGRWAFGAGALSASVLFFVALGYGARGLAPVFARPAAWRALDAMVGATMLALAVKLALGA</sequence>
<evidence type="ECO:0000256" key="3">
    <source>
        <dbReference type="ARBA" id="ARBA00022692"/>
    </source>
</evidence>
<evidence type="ECO:0000313" key="7">
    <source>
        <dbReference type="EMBL" id="PWK60998.1"/>
    </source>
</evidence>
<dbReference type="RefSeq" id="WP_109667175.1">
    <property type="nucleotide sequence ID" value="NZ_QGGW01000003.1"/>
</dbReference>
<dbReference type="GO" id="GO:0005886">
    <property type="term" value="C:plasma membrane"/>
    <property type="evidence" value="ECO:0007669"/>
    <property type="project" value="UniProtKB-SubCell"/>
</dbReference>
<organism evidence="7 8">
    <name type="scientific">Roseicyclus mahoneyensis</name>
    <dbReference type="NCBI Taxonomy" id="164332"/>
    <lineage>
        <taxon>Bacteria</taxon>
        <taxon>Pseudomonadati</taxon>
        <taxon>Pseudomonadota</taxon>
        <taxon>Alphaproteobacteria</taxon>
        <taxon>Rhodobacterales</taxon>
        <taxon>Roseobacteraceae</taxon>
        <taxon>Roseicyclus</taxon>
    </lineage>
</organism>
<keyword evidence="3 6" id="KW-0812">Transmembrane</keyword>
<accession>A0A316GLC6</accession>
<dbReference type="EMBL" id="QGGW01000003">
    <property type="protein sequence ID" value="PWK60998.1"/>
    <property type="molecule type" value="Genomic_DNA"/>
</dbReference>
<dbReference type="InterPro" id="IPR001123">
    <property type="entry name" value="LeuE-type"/>
</dbReference>
<evidence type="ECO:0000313" key="8">
    <source>
        <dbReference type="Proteomes" id="UP000245708"/>
    </source>
</evidence>
<proteinExistence type="predicted"/>
<evidence type="ECO:0000256" key="5">
    <source>
        <dbReference type="ARBA" id="ARBA00023136"/>
    </source>
</evidence>
<dbReference type="PANTHER" id="PTHR30086:SF20">
    <property type="entry name" value="ARGININE EXPORTER PROTEIN ARGO-RELATED"/>
    <property type="match status" value="1"/>
</dbReference>
<dbReference type="Proteomes" id="UP000245708">
    <property type="component" value="Unassembled WGS sequence"/>
</dbReference>
<comment type="subcellular location">
    <subcellularLocation>
        <location evidence="1">Cell membrane</location>
        <topology evidence="1">Multi-pass membrane protein</topology>
    </subcellularLocation>
</comment>
<dbReference type="GO" id="GO:0015171">
    <property type="term" value="F:amino acid transmembrane transporter activity"/>
    <property type="evidence" value="ECO:0007669"/>
    <property type="project" value="TreeGrafter"/>
</dbReference>
<keyword evidence="4 6" id="KW-1133">Transmembrane helix</keyword>
<feature type="transmembrane region" description="Helical" evidence="6">
    <location>
        <begin position="145"/>
        <end position="166"/>
    </location>
</feature>
<protein>
    <submittedName>
        <fullName evidence="7">L-lysine exporter family protein LysE/ArgO</fullName>
    </submittedName>
</protein>
<feature type="transmembrane region" description="Helical" evidence="6">
    <location>
        <begin position="178"/>
        <end position="199"/>
    </location>
</feature>
<evidence type="ECO:0000256" key="1">
    <source>
        <dbReference type="ARBA" id="ARBA00004651"/>
    </source>
</evidence>
<dbReference type="OrthoDB" id="5638726at2"/>
<gene>
    <name evidence="7" type="ORF">C7455_103198</name>
</gene>
<reference evidence="7 8" key="1">
    <citation type="submission" date="2018-05" db="EMBL/GenBank/DDBJ databases">
        <title>Genomic Encyclopedia of Type Strains, Phase IV (KMG-IV): sequencing the most valuable type-strain genomes for metagenomic binning, comparative biology and taxonomic classification.</title>
        <authorList>
            <person name="Goeker M."/>
        </authorList>
    </citation>
    <scope>NUCLEOTIDE SEQUENCE [LARGE SCALE GENOMIC DNA]</scope>
    <source>
        <strain evidence="7 8">DSM 16097</strain>
    </source>
</reference>
<keyword evidence="2" id="KW-1003">Cell membrane</keyword>
<evidence type="ECO:0000256" key="4">
    <source>
        <dbReference type="ARBA" id="ARBA00022989"/>
    </source>
</evidence>
<dbReference type="PANTHER" id="PTHR30086">
    <property type="entry name" value="ARGININE EXPORTER PROTEIN ARGO"/>
    <property type="match status" value="1"/>
</dbReference>
<feature type="transmembrane region" description="Helical" evidence="6">
    <location>
        <begin position="36"/>
        <end position="63"/>
    </location>
</feature>
<comment type="caution">
    <text evidence="7">The sequence shown here is derived from an EMBL/GenBank/DDBJ whole genome shotgun (WGS) entry which is preliminary data.</text>
</comment>